<evidence type="ECO:0000256" key="1">
    <source>
        <dbReference type="SAM" id="MobiDB-lite"/>
    </source>
</evidence>
<organism evidence="2 3">
    <name type="scientific">Aureobasidium subglaciale (strain EXF-2481)</name>
    <name type="common">Aureobasidium pullulans var. subglaciale</name>
    <dbReference type="NCBI Taxonomy" id="1043005"/>
    <lineage>
        <taxon>Eukaryota</taxon>
        <taxon>Fungi</taxon>
        <taxon>Dikarya</taxon>
        <taxon>Ascomycota</taxon>
        <taxon>Pezizomycotina</taxon>
        <taxon>Dothideomycetes</taxon>
        <taxon>Dothideomycetidae</taxon>
        <taxon>Dothideales</taxon>
        <taxon>Saccotheciaceae</taxon>
        <taxon>Aureobasidium</taxon>
    </lineage>
</organism>
<protein>
    <submittedName>
        <fullName evidence="2">Uncharacterized protein</fullName>
    </submittedName>
</protein>
<dbReference type="AlphaFoldDB" id="A0A074YKI1"/>
<dbReference type="EMBL" id="KL584756">
    <property type="protein sequence ID" value="KEQ96569.1"/>
    <property type="molecule type" value="Genomic_DNA"/>
</dbReference>
<evidence type="ECO:0000313" key="3">
    <source>
        <dbReference type="Proteomes" id="UP000030641"/>
    </source>
</evidence>
<name>A0A074YKI1_AURSE</name>
<dbReference type="InParanoid" id="A0A074YKI1"/>
<proteinExistence type="predicted"/>
<sequence length="64" mass="7398">MPADPTRQHQKFIHEFTHLNKAPPRLRPTLDSAQHTQFDGTDQKDSTELRHVAKEAAPDQRLEL</sequence>
<gene>
    <name evidence="2" type="ORF">AUEXF2481DRAFT_38835</name>
</gene>
<accession>A0A074YKI1</accession>
<evidence type="ECO:0000313" key="2">
    <source>
        <dbReference type="EMBL" id="KEQ96569.1"/>
    </source>
</evidence>
<feature type="region of interest" description="Disordered" evidence="1">
    <location>
        <begin position="15"/>
        <end position="48"/>
    </location>
</feature>
<feature type="compositionally biased region" description="Polar residues" evidence="1">
    <location>
        <begin position="31"/>
        <end position="40"/>
    </location>
</feature>
<dbReference type="Proteomes" id="UP000030641">
    <property type="component" value="Unassembled WGS sequence"/>
</dbReference>
<dbReference type="HOGENOM" id="CLU_2867298_0_0_1"/>
<dbReference type="GeneID" id="25366214"/>
<keyword evidence="3" id="KW-1185">Reference proteome</keyword>
<dbReference type="RefSeq" id="XP_013344983.1">
    <property type="nucleotide sequence ID" value="XM_013489529.1"/>
</dbReference>
<reference evidence="2 3" key="1">
    <citation type="journal article" date="2014" name="BMC Genomics">
        <title>Genome sequencing of four Aureobasidium pullulans varieties: biotechnological potential, stress tolerance, and description of new species.</title>
        <authorList>
            <person name="Gostin Ar C."/>
            <person name="Ohm R.A."/>
            <person name="Kogej T."/>
            <person name="Sonjak S."/>
            <person name="Turk M."/>
            <person name="Zajc J."/>
            <person name="Zalar P."/>
            <person name="Grube M."/>
            <person name="Sun H."/>
            <person name="Han J."/>
            <person name="Sharma A."/>
            <person name="Chiniquy J."/>
            <person name="Ngan C.Y."/>
            <person name="Lipzen A."/>
            <person name="Barry K."/>
            <person name="Grigoriev I.V."/>
            <person name="Gunde-Cimerman N."/>
        </authorList>
    </citation>
    <scope>NUCLEOTIDE SEQUENCE [LARGE SCALE GENOMIC DNA]</scope>
    <source>
        <strain evidence="2 3">EXF-2481</strain>
    </source>
</reference>